<evidence type="ECO:0008006" key="4">
    <source>
        <dbReference type="Google" id="ProtNLM"/>
    </source>
</evidence>
<feature type="non-terminal residue" evidence="2">
    <location>
        <position position="389"/>
    </location>
</feature>
<feature type="region of interest" description="Disordered" evidence="1">
    <location>
        <begin position="174"/>
        <end position="207"/>
    </location>
</feature>
<protein>
    <recommendedName>
        <fullName evidence="4">Protein kinase domain-containing protein</fullName>
    </recommendedName>
</protein>
<feature type="compositionally biased region" description="Polar residues" evidence="1">
    <location>
        <begin position="181"/>
        <end position="194"/>
    </location>
</feature>
<evidence type="ECO:0000313" key="3">
    <source>
        <dbReference type="Proteomes" id="UP001165082"/>
    </source>
</evidence>
<dbReference type="EMBL" id="BRXZ01001979">
    <property type="protein sequence ID" value="GMH51418.1"/>
    <property type="molecule type" value="Genomic_DNA"/>
</dbReference>
<sequence length="389" mass="43165">HERVWNNSLYLLRIYPSSGWDVLIRYAPPNNPLTSPTIHRPLKPPSLAFSPPLSLQTIIHGFSFPIQPHPLTKHPGPFNLHEVNVPSWIYVSGGSRVGGGSLKMFVVKAVIRQLLRKVKEIHQSAYVHRNINSLTVECRFAYEGGIRGGEGRTVDECVRVEVLGEEIVEDVWTKGYDNKDQPTTTVFRSNSLDTPNHPPPNSPQSSPLLLFQGPRWLRCLSDEIEIYNAAPSSAFSHDQEPPSLQASTLTSSSSTISSDTLARRINTKSSTTTRGFIPPETIKKISEATCLSPSEDDAGIEVTTREEHEKILLRAEDVYGCGAILRHMVTGVPPHMTITSYMTKLEKRLSLQPSCPVTLRAIKGVTHLTGVGYGCLKLMRDMLNSDVEK</sequence>
<feature type="non-terminal residue" evidence="2">
    <location>
        <position position="1"/>
    </location>
</feature>
<dbReference type="OrthoDB" id="10421650at2759"/>
<proteinExistence type="predicted"/>
<dbReference type="SUPFAM" id="SSF56112">
    <property type="entry name" value="Protein kinase-like (PK-like)"/>
    <property type="match status" value="1"/>
</dbReference>
<dbReference type="Proteomes" id="UP001165082">
    <property type="component" value="Unassembled WGS sequence"/>
</dbReference>
<evidence type="ECO:0000256" key="1">
    <source>
        <dbReference type="SAM" id="MobiDB-lite"/>
    </source>
</evidence>
<name>A0A9W7DUQ0_9STRA</name>
<feature type="region of interest" description="Disordered" evidence="1">
    <location>
        <begin position="233"/>
        <end position="255"/>
    </location>
</feature>
<evidence type="ECO:0000313" key="2">
    <source>
        <dbReference type="EMBL" id="GMH51418.1"/>
    </source>
</evidence>
<dbReference type="InterPro" id="IPR011009">
    <property type="entry name" value="Kinase-like_dom_sf"/>
</dbReference>
<keyword evidence="3" id="KW-1185">Reference proteome</keyword>
<gene>
    <name evidence="2" type="ORF">TrRE_jg4400</name>
</gene>
<accession>A0A9W7DUQ0</accession>
<dbReference type="Gene3D" id="1.10.510.10">
    <property type="entry name" value="Transferase(Phosphotransferase) domain 1"/>
    <property type="match status" value="1"/>
</dbReference>
<feature type="compositionally biased region" description="Low complexity" evidence="1">
    <location>
        <begin position="243"/>
        <end position="255"/>
    </location>
</feature>
<reference evidence="2" key="1">
    <citation type="submission" date="2022-07" db="EMBL/GenBank/DDBJ databases">
        <title>Genome analysis of Parmales, a sister group of diatoms, reveals the evolutionary specialization of diatoms from phago-mixotrophs to photoautotrophs.</title>
        <authorList>
            <person name="Ban H."/>
            <person name="Sato S."/>
            <person name="Yoshikawa S."/>
            <person name="Kazumasa Y."/>
            <person name="Nakamura Y."/>
            <person name="Ichinomiya M."/>
            <person name="Saitoh K."/>
            <person name="Sato N."/>
            <person name="Blanc-Mathieu R."/>
            <person name="Endo H."/>
            <person name="Kuwata A."/>
            <person name="Ogata H."/>
        </authorList>
    </citation>
    <scope>NUCLEOTIDE SEQUENCE</scope>
</reference>
<organism evidence="2 3">
    <name type="scientific">Triparma retinervis</name>
    <dbReference type="NCBI Taxonomy" id="2557542"/>
    <lineage>
        <taxon>Eukaryota</taxon>
        <taxon>Sar</taxon>
        <taxon>Stramenopiles</taxon>
        <taxon>Ochrophyta</taxon>
        <taxon>Bolidophyceae</taxon>
        <taxon>Parmales</taxon>
        <taxon>Triparmaceae</taxon>
        <taxon>Triparma</taxon>
    </lineage>
</organism>
<dbReference type="AlphaFoldDB" id="A0A9W7DUQ0"/>
<comment type="caution">
    <text evidence="2">The sequence shown here is derived from an EMBL/GenBank/DDBJ whole genome shotgun (WGS) entry which is preliminary data.</text>
</comment>